<evidence type="ECO:0000256" key="1">
    <source>
        <dbReference type="SAM" id="MobiDB-lite"/>
    </source>
</evidence>
<dbReference type="Proteomes" id="UP000231279">
    <property type="component" value="Unassembled WGS sequence"/>
</dbReference>
<reference evidence="3" key="1">
    <citation type="journal article" date="2018" name="Gigascience">
        <title>Genome assembly of the Pink Ipe (Handroanthus impetiginosus, Bignoniaceae), a highly valued, ecologically keystone Neotropical timber forest tree.</title>
        <authorList>
            <person name="Silva-Junior O.B."/>
            <person name="Grattapaglia D."/>
            <person name="Novaes E."/>
            <person name="Collevatti R.G."/>
        </authorList>
    </citation>
    <scope>NUCLEOTIDE SEQUENCE [LARGE SCALE GENOMIC DNA]</scope>
    <source>
        <strain evidence="3">cv. UFG-1</strain>
    </source>
</reference>
<dbReference type="PANTHER" id="PTHR22761:SF7">
    <property type="entry name" value="SNF7 FAMILY PROTEIN"/>
    <property type="match status" value="1"/>
</dbReference>
<dbReference type="GO" id="GO:0032511">
    <property type="term" value="P:late endosome to vacuole transport via multivesicular body sorting pathway"/>
    <property type="evidence" value="ECO:0007669"/>
    <property type="project" value="TreeGrafter"/>
</dbReference>
<dbReference type="OrthoDB" id="10250120at2759"/>
<protein>
    <recommendedName>
        <fullName evidence="4">Charged multivesicular body protein 7</fullName>
    </recommendedName>
</protein>
<feature type="region of interest" description="Disordered" evidence="1">
    <location>
        <begin position="430"/>
        <end position="455"/>
    </location>
</feature>
<evidence type="ECO:0000313" key="3">
    <source>
        <dbReference type="Proteomes" id="UP000231279"/>
    </source>
</evidence>
<proteinExistence type="predicted"/>
<dbReference type="Pfam" id="PF03357">
    <property type="entry name" value="Snf7"/>
    <property type="match status" value="1"/>
</dbReference>
<evidence type="ECO:0000313" key="2">
    <source>
        <dbReference type="EMBL" id="PIN20113.1"/>
    </source>
</evidence>
<dbReference type="AlphaFoldDB" id="A0A2G9HRN9"/>
<dbReference type="EMBL" id="NKXS01001173">
    <property type="protein sequence ID" value="PIN20113.1"/>
    <property type="molecule type" value="Genomic_DNA"/>
</dbReference>
<dbReference type="InterPro" id="IPR005024">
    <property type="entry name" value="Snf7_fam"/>
</dbReference>
<name>A0A2G9HRN9_9LAMI</name>
<dbReference type="STRING" id="429701.A0A2G9HRN9"/>
<dbReference type="GO" id="GO:0005771">
    <property type="term" value="C:multivesicular body"/>
    <property type="evidence" value="ECO:0007669"/>
    <property type="project" value="TreeGrafter"/>
</dbReference>
<organism evidence="2 3">
    <name type="scientific">Handroanthus impetiginosus</name>
    <dbReference type="NCBI Taxonomy" id="429701"/>
    <lineage>
        <taxon>Eukaryota</taxon>
        <taxon>Viridiplantae</taxon>
        <taxon>Streptophyta</taxon>
        <taxon>Embryophyta</taxon>
        <taxon>Tracheophyta</taxon>
        <taxon>Spermatophyta</taxon>
        <taxon>Magnoliopsida</taxon>
        <taxon>eudicotyledons</taxon>
        <taxon>Gunneridae</taxon>
        <taxon>Pentapetalae</taxon>
        <taxon>asterids</taxon>
        <taxon>lamiids</taxon>
        <taxon>Lamiales</taxon>
        <taxon>Bignoniaceae</taxon>
        <taxon>Crescentiina</taxon>
        <taxon>Tabebuia alliance</taxon>
        <taxon>Handroanthus</taxon>
    </lineage>
</organism>
<dbReference type="PANTHER" id="PTHR22761">
    <property type="entry name" value="CHARGED MULTIVESICULAR BODY PROTEIN"/>
    <property type="match status" value="1"/>
</dbReference>
<gene>
    <name evidence="2" type="ORF">CDL12_07210</name>
</gene>
<dbReference type="Pfam" id="PF25880">
    <property type="entry name" value="WHD_CHMP7_1st"/>
    <property type="match status" value="1"/>
</dbReference>
<dbReference type="GO" id="GO:0009898">
    <property type="term" value="C:cytoplasmic side of plasma membrane"/>
    <property type="evidence" value="ECO:0007669"/>
    <property type="project" value="TreeGrafter"/>
</dbReference>
<dbReference type="GO" id="GO:0006900">
    <property type="term" value="P:vesicle budding from membrane"/>
    <property type="evidence" value="ECO:0007669"/>
    <property type="project" value="TreeGrafter"/>
</dbReference>
<sequence length="455" mass="50585">MLKVTCDMDSKEKEEADEKNEAAAVAAFIRKEVEDWDDEVKSRARFKALSGQRSDWESLYRFWRDLILNVARHLGIFIIRPSHVKRLWFRRAGLSPLCLDRVLSEMHRAGDLLLPNPTPATAGLSHMFRRALNFFGASTGDTPVLAGDYYILAPLLEERALEVVKMLSENYWTTTCVITTRKFQDICQGSKEVLAILGYLSAHGKARLLTIERANPIEGVKVCLAPGAVSSASSMDYTVLHLTWTAEKLEHQLDVIRQRYQRSRNSALASLKAGNKTGALRHAKDLKLASQSRERYTALLDRVEEVLQVIADAESSKKVSEAIKSSTHAIRENQISVEEVELCLQEVAENIDSLKQFDNALESTTAYVEIHDEDLEDDFNELQLEIGSEMDQVPTKAGFDSSVRVAEVSGKNDALSNALSNLNLKDEAAMDSAAEHSIKPGGSKSMSEEGTLEAA</sequence>
<evidence type="ECO:0008006" key="4">
    <source>
        <dbReference type="Google" id="ProtNLM"/>
    </source>
</evidence>
<keyword evidence="3" id="KW-1185">Reference proteome</keyword>
<comment type="caution">
    <text evidence="2">The sequence shown here is derived from an EMBL/GenBank/DDBJ whole genome shotgun (WGS) entry which is preliminary data.</text>
</comment>
<dbReference type="GO" id="GO:0000815">
    <property type="term" value="C:ESCRT III complex"/>
    <property type="evidence" value="ECO:0007669"/>
    <property type="project" value="TreeGrafter"/>
</dbReference>
<dbReference type="Gene3D" id="6.10.140.1230">
    <property type="match status" value="1"/>
</dbReference>
<accession>A0A2G9HRN9</accession>